<comment type="caution">
    <text evidence="2">The sequence shown here is derived from an EMBL/GenBank/DDBJ whole genome shotgun (WGS) entry which is preliminary data.</text>
</comment>
<evidence type="ECO:0000313" key="2">
    <source>
        <dbReference type="EMBL" id="MFC4505855.1"/>
    </source>
</evidence>
<name>A0ABV9B0V9_9ACTN</name>
<dbReference type="RefSeq" id="WP_381183066.1">
    <property type="nucleotide sequence ID" value="NZ_JBHSFK010000038.1"/>
</dbReference>
<accession>A0ABV9B0V9</accession>
<reference evidence="3" key="1">
    <citation type="journal article" date="2019" name="Int. J. Syst. Evol. Microbiol.">
        <title>The Global Catalogue of Microorganisms (GCM) 10K type strain sequencing project: providing services to taxonomists for standard genome sequencing and annotation.</title>
        <authorList>
            <consortium name="The Broad Institute Genomics Platform"/>
            <consortium name="The Broad Institute Genome Sequencing Center for Infectious Disease"/>
            <person name="Wu L."/>
            <person name="Ma J."/>
        </authorList>
    </citation>
    <scope>NUCLEOTIDE SEQUENCE [LARGE SCALE GENOMIC DNA]</scope>
    <source>
        <strain evidence="3">CGMCC 4.7177</strain>
    </source>
</reference>
<dbReference type="EMBL" id="JBHSFK010000038">
    <property type="protein sequence ID" value="MFC4505855.1"/>
    <property type="molecule type" value="Genomic_DNA"/>
</dbReference>
<dbReference type="Proteomes" id="UP001595839">
    <property type="component" value="Unassembled WGS sequence"/>
</dbReference>
<dbReference type="InterPro" id="IPR056100">
    <property type="entry name" value="DUF7683"/>
</dbReference>
<keyword evidence="3" id="KW-1185">Reference proteome</keyword>
<protein>
    <recommendedName>
        <fullName evidence="1">DUF7683 domain-containing protein</fullName>
    </recommendedName>
</protein>
<organism evidence="2 3">
    <name type="scientific">Streptomyces vulcanius</name>
    <dbReference type="NCBI Taxonomy" id="1441876"/>
    <lineage>
        <taxon>Bacteria</taxon>
        <taxon>Bacillati</taxon>
        <taxon>Actinomycetota</taxon>
        <taxon>Actinomycetes</taxon>
        <taxon>Kitasatosporales</taxon>
        <taxon>Streptomycetaceae</taxon>
        <taxon>Streptomyces</taxon>
    </lineage>
</organism>
<sequence>MIILVTRYTKDGDFPDSTMDVTTAGAEAFADLLGVPADTLTEVYPLRQKHAERFQQLTGIPLDLEKYDYFLEPGAD</sequence>
<dbReference type="Pfam" id="PF24731">
    <property type="entry name" value="DUF7683"/>
    <property type="match status" value="1"/>
</dbReference>
<gene>
    <name evidence="2" type="ORF">ACFPIH_41475</name>
</gene>
<feature type="domain" description="DUF7683" evidence="1">
    <location>
        <begin position="5"/>
        <end position="72"/>
    </location>
</feature>
<evidence type="ECO:0000313" key="3">
    <source>
        <dbReference type="Proteomes" id="UP001595839"/>
    </source>
</evidence>
<evidence type="ECO:0000259" key="1">
    <source>
        <dbReference type="Pfam" id="PF24731"/>
    </source>
</evidence>
<proteinExistence type="predicted"/>